<evidence type="ECO:0000256" key="1">
    <source>
        <dbReference type="SAM" id="SignalP"/>
    </source>
</evidence>
<dbReference type="InterPro" id="IPR036415">
    <property type="entry name" value="Lamin_tail_dom_sf"/>
</dbReference>
<accession>A0ABW4TFY0</accession>
<protein>
    <submittedName>
        <fullName evidence="3">Lamin tail domain-containing protein</fullName>
    </submittedName>
</protein>
<organism evidence="3 4">
    <name type="scientific">Nonomuraea mangrovi</name>
    <dbReference type="NCBI Taxonomy" id="2316207"/>
    <lineage>
        <taxon>Bacteria</taxon>
        <taxon>Bacillati</taxon>
        <taxon>Actinomycetota</taxon>
        <taxon>Actinomycetes</taxon>
        <taxon>Streptosporangiales</taxon>
        <taxon>Streptosporangiaceae</taxon>
        <taxon>Nonomuraea</taxon>
    </lineage>
</organism>
<dbReference type="RefSeq" id="WP_379582930.1">
    <property type="nucleotide sequence ID" value="NZ_JBHUFV010000104.1"/>
</dbReference>
<reference evidence="4" key="1">
    <citation type="journal article" date="2019" name="Int. J. Syst. Evol. Microbiol.">
        <title>The Global Catalogue of Microorganisms (GCM) 10K type strain sequencing project: providing services to taxonomists for standard genome sequencing and annotation.</title>
        <authorList>
            <consortium name="The Broad Institute Genomics Platform"/>
            <consortium name="The Broad Institute Genome Sequencing Center for Infectious Disease"/>
            <person name="Wu L."/>
            <person name="Ma J."/>
        </authorList>
    </citation>
    <scope>NUCLEOTIDE SEQUENCE [LARGE SCALE GENOMIC DNA]</scope>
    <source>
        <strain evidence="4">ICMP 6774ER</strain>
    </source>
</reference>
<dbReference type="EMBL" id="JBHUFV010000104">
    <property type="protein sequence ID" value="MFD1940065.1"/>
    <property type="molecule type" value="Genomic_DNA"/>
</dbReference>
<dbReference type="SUPFAM" id="SSF74853">
    <property type="entry name" value="Lamin A/C globular tail domain"/>
    <property type="match status" value="1"/>
</dbReference>
<keyword evidence="4" id="KW-1185">Reference proteome</keyword>
<feature type="signal peptide" evidence="1">
    <location>
        <begin position="1"/>
        <end position="18"/>
    </location>
</feature>
<feature type="chain" id="PRO_5045851420" evidence="1">
    <location>
        <begin position="19"/>
        <end position="146"/>
    </location>
</feature>
<feature type="domain" description="LTD" evidence="2">
    <location>
        <begin position="13"/>
        <end position="137"/>
    </location>
</feature>
<evidence type="ECO:0000313" key="4">
    <source>
        <dbReference type="Proteomes" id="UP001597368"/>
    </source>
</evidence>
<comment type="caution">
    <text evidence="3">The sequence shown here is derived from an EMBL/GenBank/DDBJ whole genome shotgun (WGS) entry which is preliminary data.</text>
</comment>
<dbReference type="Gene3D" id="2.60.40.1260">
    <property type="entry name" value="Lamin Tail domain"/>
    <property type="match status" value="1"/>
</dbReference>
<gene>
    <name evidence="3" type="ORF">ACFSKW_52280</name>
</gene>
<sequence>MPLPLALIAALTASTAFAPSSAAPAVQITKVYYDSPGVDRRSNTSLNGEYVTILNTTRRPVDLEQWTIKDKTGYTYTFGPDAVLGPGKKLTLRTGQGSDTPSTSYWGRRAYVWNNDKDIAYLRDPDGKLIDSCSYNSSRTDYRNCL</sequence>
<dbReference type="Proteomes" id="UP001597368">
    <property type="component" value="Unassembled WGS sequence"/>
</dbReference>
<evidence type="ECO:0000259" key="2">
    <source>
        <dbReference type="PROSITE" id="PS51841"/>
    </source>
</evidence>
<dbReference type="InterPro" id="IPR001322">
    <property type="entry name" value="Lamin_tail_dom"/>
</dbReference>
<evidence type="ECO:0000313" key="3">
    <source>
        <dbReference type="EMBL" id="MFD1940065.1"/>
    </source>
</evidence>
<name>A0ABW4TFY0_9ACTN</name>
<dbReference type="PROSITE" id="PS51841">
    <property type="entry name" value="LTD"/>
    <property type="match status" value="1"/>
</dbReference>
<proteinExistence type="predicted"/>
<keyword evidence="1" id="KW-0732">Signal</keyword>
<dbReference type="Pfam" id="PF00932">
    <property type="entry name" value="LTD"/>
    <property type="match status" value="1"/>
</dbReference>